<dbReference type="Gene3D" id="2.60.40.10">
    <property type="entry name" value="Immunoglobulins"/>
    <property type="match status" value="2"/>
</dbReference>
<dbReference type="PROSITE" id="PS50835">
    <property type="entry name" value="IG_LIKE"/>
    <property type="match status" value="2"/>
</dbReference>
<keyword evidence="14" id="KW-1185">Reference proteome</keyword>
<dbReference type="GO" id="GO:0009897">
    <property type="term" value="C:external side of plasma membrane"/>
    <property type="evidence" value="ECO:0007669"/>
    <property type="project" value="TreeGrafter"/>
</dbReference>
<keyword evidence="10" id="KW-0393">Immunoglobulin domain</keyword>
<evidence type="ECO:0000256" key="9">
    <source>
        <dbReference type="ARBA" id="ARBA00023180"/>
    </source>
</evidence>
<dbReference type="GeneID" id="109079618"/>
<dbReference type="GO" id="GO:0071222">
    <property type="term" value="P:cellular response to lipopolysaccharide"/>
    <property type="evidence" value="ECO:0007669"/>
    <property type="project" value="TreeGrafter"/>
</dbReference>
<feature type="chain" id="PRO_5044676472" evidence="11">
    <location>
        <begin position="26"/>
        <end position="261"/>
    </location>
</feature>
<dbReference type="SMART" id="SM00406">
    <property type="entry name" value="IGv"/>
    <property type="match status" value="2"/>
</dbReference>
<dbReference type="FunFam" id="2.60.40.10:FF:000142">
    <property type="entry name" value="V-set domain-containing T-cell activation inhibitor 1"/>
    <property type="match status" value="2"/>
</dbReference>
<sequence>MASRGCIVLFHLVMVINEEFLQVTALVGVIGGSVVLPCSSEEPQMTPEDITVNWKHLNRLKVYDVVKGKGSVEGQDPKYKNRVESDSEQHLRGNFSIKLKNLRYSDTGKYQCYIIKESVIQTVELGIEEPVQHPFVPSVGGSVVLPCSSKKSQLPAEDITVHWRYNENLEVYDIIKGKVSLEKQHSAYYNRTEIFSEKYLDGNFSLKLNNVQRSDTGTYKCHIANELLIQSVKLEFNQGAQARPEKILLVPLLSVSILLCM</sequence>
<evidence type="ECO:0000259" key="12">
    <source>
        <dbReference type="PROSITE" id="PS50835"/>
    </source>
</evidence>
<dbReference type="InterPro" id="IPR003599">
    <property type="entry name" value="Ig_sub"/>
</dbReference>
<evidence type="ECO:0000256" key="8">
    <source>
        <dbReference type="ARBA" id="ARBA00023170"/>
    </source>
</evidence>
<evidence type="ECO:0000256" key="4">
    <source>
        <dbReference type="ARBA" id="ARBA00022729"/>
    </source>
</evidence>
<keyword evidence="8" id="KW-0675">Receptor</keyword>
<feature type="signal peptide" evidence="11">
    <location>
        <begin position="1"/>
        <end position="25"/>
    </location>
</feature>
<evidence type="ECO:0000256" key="6">
    <source>
        <dbReference type="ARBA" id="ARBA00023136"/>
    </source>
</evidence>
<dbReference type="InterPro" id="IPR013106">
    <property type="entry name" value="Ig_V-set"/>
</dbReference>
<keyword evidence="5" id="KW-1133">Transmembrane helix</keyword>
<keyword evidence="9" id="KW-0325">Glycoprotein</keyword>
<keyword evidence="7" id="KW-1015">Disulfide bond</keyword>
<comment type="subcellular location">
    <subcellularLocation>
        <location evidence="1">Cell membrane</location>
        <topology evidence="1">Single-pass type I membrane protein</topology>
    </subcellularLocation>
</comment>
<evidence type="ECO:0000256" key="1">
    <source>
        <dbReference type="ARBA" id="ARBA00004251"/>
    </source>
</evidence>
<dbReference type="GO" id="GO:0042130">
    <property type="term" value="P:negative regulation of T cell proliferation"/>
    <property type="evidence" value="ECO:0007669"/>
    <property type="project" value="TreeGrafter"/>
</dbReference>
<keyword evidence="3" id="KW-0812">Transmembrane</keyword>
<dbReference type="InterPro" id="IPR051713">
    <property type="entry name" value="T-cell_Activation_Regulation"/>
</dbReference>
<reference evidence="13" key="2">
    <citation type="submission" date="2025-05" db="UniProtKB">
        <authorList>
            <consortium name="Ensembl"/>
        </authorList>
    </citation>
    <scope>IDENTIFICATION</scope>
</reference>
<evidence type="ECO:0000256" key="10">
    <source>
        <dbReference type="ARBA" id="ARBA00023319"/>
    </source>
</evidence>
<keyword evidence="2" id="KW-1003">Cell membrane</keyword>
<name>A0A8C1RV66_CYPCA</name>
<feature type="domain" description="Ig-like" evidence="12">
    <location>
        <begin position="31"/>
        <end position="124"/>
    </location>
</feature>
<keyword evidence="4 11" id="KW-0732">Signal</keyword>
<dbReference type="KEGG" id="ccar:109079618"/>
<gene>
    <name evidence="13 15" type="primary">LOC109079618</name>
</gene>
<dbReference type="InterPro" id="IPR003598">
    <property type="entry name" value="Ig_sub2"/>
</dbReference>
<organism evidence="13 14">
    <name type="scientific">Cyprinus carpio</name>
    <name type="common">Common carp</name>
    <dbReference type="NCBI Taxonomy" id="7962"/>
    <lineage>
        <taxon>Eukaryota</taxon>
        <taxon>Metazoa</taxon>
        <taxon>Chordata</taxon>
        <taxon>Craniata</taxon>
        <taxon>Vertebrata</taxon>
        <taxon>Euteleostomi</taxon>
        <taxon>Actinopterygii</taxon>
        <taxon>Neopterygii</taxon>
        <taxon>Teleostei</taxon>
        <taxon>Ostariophysi</taxon>
        <taxon>Cypriniformes</taxon>
        <taxon>Cyprinidae</taxon>
        <taxon>Cyprininae</taxon>
        <taxon>Cyprinus</taxon>
    </lineage>
</organism>
<evidence type="ECO:0000313" key="14">
    <source>
        <dbReference type="Proteomes" id="UP000694427"/>
    </source>
</evidence>
<dbReference type="Proteomes" id="UP001155660">
    <property type="component" value="Chromosome A22"/>
</dbReference>
<dbReference type="PANTHER" id="PTHR25466">
    <property type="entry name" value="T-LYMPHOCYTE ACTIVATION ANTIGEN"/>
    <property type="match status" value="1"/>
</dbReference>
<dbReference type="AlphaFoldDB" id="A0A8C1RV66"/>
<evidence type="ECO:0000256" key="5">
    <source>
        <dbReference type="ARBA" id="ARBA00022989"/>
    </source>
</evidence>
<protein>
    <submittedName>
        <fullName evidence="15">T-cell surface glycoprotein CD4-like</fullName>
    </submittedName>
</protein>
<dbReference type="OrthoDB" id="9898017at2759"/>
<dbReference type="GO" id="GO:0006955">
    <property type="term" value="P:immune response"/>
    <property type="evidence" value="ECO:0007669"/>
    <property type="project" value="TreeGrafter"/>
</dbReference>
<dbReference type="Ensembl" id="ENSCCRT00010134200.1">
    <property type="protein sequence ID" value="ENSCCRP00010120828.1"/>
    <property type="gene ID" value="ENSCCRG00010052817.1"/>
</dbReference>
<evidence type="ECO:0000256" key="3">
    <source>
        <dbReference type="ARBA" id="ARBA00022692"/>
    </source>
</evidence>
<feature type="domain" description="Ig-like" evidence="12">
    <location>
        <begin position="130"/>
        <end position="235"/>
    </location>
</feature>
<evidence type="ECO:0000256" key="2">
    <source>
        <dbReference type="ARBA" id="ARBA00022475"/>
    </source>
</evidence>
<dbReference type="Pfam" id="PF07686">
    <property type="entry name" value="V-set"/>
    <property type="match status" value="2"/>
</dbReference>
<dbReference type="Proteomes" id="UP000694427">
    <property type="component" value="Unplaced"/>
</dbReference>
<dbReference type="InterPro" id="IPR036179">
    <property type="entry name" value="Ig-like_dom_sf"/>
</dbReference>
<evidence type="ECO:0000256" key="11">
    <source>
        <dbReference type="SAM" id="SignalP"/>
    </source>
</evidence>
<dbReference type="GO" id="GO:0042102">
    <property type="term" value="P:positive regulation of T cell proliferation"/>
    <property type="evidence" value="ECO:0007669"/>
    <property type="project" value="TreeGrafter"/>
</dbReference>
<dbReference type="RefSeq" id="XP_042568049.1">
    <property type="nucleotide sequence ID" value="XM_042712115.1"/>
</dbReference>
<evidence type="ECO:0000313" key="13">
    <source>
        <dbReference type="Ensembl" id="ENSCCRP00010120828.1"/>
    </source>
</evidence>
<accession>A0A8C1RV66</accession>
<reference evidence="15" key="1">
    <citation type="submission" date="2025-04" db="UniProtKB">
        <authorList>
            <consortium name="RefSeq"/>
        </authorList>
    </citation>
    <scope>IDENTIFICATION</scope>
    <source>
        <tissue evidence="15">Muscle</tissue>
    </source>
</reference>
<dbReference type="SMART" id="SM00408">
    <property type="entry name" value="IGc2"/>
    <property type="match status" value="2"/>
</dbReference>
<dbReference type="GO" id="GO:0031295">
    <property type="term" value="P:T cell costimulation"/>
    <property type="evidence" value="ECO:0007669"/>
    <property type="project" value="TreeGrafter"/>
</dbReference>
<evidence type="ECO:0000313" key="15">
    <source>
        <dbReference type="RefSeq" id="XP_042568049.1"/>
    </source>
</evidence>
<evidence type="ECO:0000256" key="7">
    <source>
        <dbReference type="ARBA" id="ARBA00023157"/>
    </source>
</evidence>
<dbReference type="SMART" id="SM00409">
    <property type="entry name" value="IG"/>
    <property type="match status" value="2"/>
</dbReference>
<dbReference type="GO" id="GO:0007166">
    <property type="term" value="P:cell surface receptor signaling pathway"/>
    <property type="evidence" value="ECO:0007669"/>
    <property type="project" value="TreeGrafter"/>
</dbReference>
<keyword evidence="6" id="KW-0472">Membrane</keyword>
<dbReference type="InterPro" id="IPR007110">
    <property type="entry name" value="Ig-like_dom"/>
</dbReference>
<proteinExistence type="predicted"/>
<dbReference type="InterPro" id="IPR013783">
    <property type="entry name" value="Ig-like_fold"/>
</dbReference>
<dbReference type="SUPFAM" id="SSF48726">
    <property type="entry name" value="Immunoglobulin"/>
    <property type="match status" value="2"/>
</dbReference>
<dbReference type="PANTHER" id="PTHR25466:SF14">
    <property type="entry name" value="BUTYROPHILIN SUBFAMILY 2 MEMBER A2-LIKE-RELATED"/>
    <property type="match status" value="1"/>
</dbReference>